<feature type="compositionally biased region" description="Acidic residues" evidence="8">
    <location>
        <begin position="546"/>
        <end position="565"/>
    </location>
</feature>
<keyword evidence="3" id="KW-0378">Hydrolase</keyword>
<keyword evidence="1" id="KW-0547">Nucleotide-binding</keyword>
<keyword evidence="2" id="KW-0227">DNA damage</keyword>
<evidence type="ECO:0000259" key="9">
    <source>
        <dbReference type="Pfam" id="PF12705"/>
    </source>
</evidence>
<protein>
    <submittedName>
        <fullName evidence="11">Inactivated superfamily I helicase</fullName>
    </submittedName>
    <submittedName>
        <fullName evidence="10">NTP-binding protein</fullName>
    </submittedName>
</protein>
<reference evidence="11 13" key="2">
    <citation type="submission" date="2018-06" db="EMBL/GenBank/DDBJ databases">
        <authorList>
            <consortium name="Pathogen Informatics"/>
            <person name="Doyle S."/>
        </authorList>
    </citation>
    <scope>NUCLEOTIDE SEQUENCE [LARGE SCALE GENOMIC DNA]</scope>
    <source>
        <strain evidence="11 13">NCTC6133</strain>
    </source>
</reference>
<dbReference type="Pfam" id="PF12705">
    <property type="entry name" value="PDDEXK_1"/>
    <property type="match status" value="1"/>
</dbReference>
<dbReference type="InterPro" id="IPR011604">
    <property type="entry name" value="PDDEXK-like_dom_sf"/>
</dbReference>
<evidence type="ECO:0000256" key="4">
    <source>
        <dbReference type="ARBA" id="ARBA00022806"/>
    </source>
</evidence>
<dbReference type="GO" id="GO:0003677">
    <property type="term" value="F:DNA binding"/>
    <property type="evidence" value="ECO:0007669"/>
    <property type="project" value="UniProtKB-KW"/>
</dbReference>
<keyword evidence="4 11" id="KW-0347">Helicase</keyword>
<name>A0A2S6D2Y7_STAAU</name>
<evidence type="ECO:0000313" key="11">
    <source>
        <dbReference type="EMBL" id="SUK44187.1"/>
    </source>
</evidence>
<reference evidence="10 12" key="1">
    <citation type="submission" date="2017-11" db="EMBL/GenBank/DDBJ databases">
        <authorList>
            <person name="Founou R.C."/>
            <person name="Founou L."/>
            <person name="Allam M."/>
            <person name="Ismail A."/>
            <person name="Essack S.Y."/>
        </authorList>
    </citation>
    <scope>NUCLEOTIDE SEQUENCE [LARGE SCALE GENOMIC DNA]</scope>
    <source>
        <strain evidence="10 12">G703N2B1</strain>
    </source>
</reference>
<evidence type="ECO:0000256" key="8">
    <source>
        <dbReference type="SAM" id="MobiDB-lite"/>
    </source>
</evidence>
<evidence type="ECO:0000256" key="2">
    <source>
        <dbReference type="ARBA" id="ARBA00022763"/>
    </source>
</evidence>
<dbReference type="Proteomes" id="UP000238775">
    <property type="component" value="Unassembled WGS sequence"/>
</dbReference>
<feature type="region of interest" description="Disordered" evidence="8">
    <location>
        <begin position="509"/>
        <end position="608"/>
    </location>
</feature>
<feature type="domain" description="PD-(D/E)XK endonuclease-like" evidence="9">
    <location>
        <begin position="2"/>
        <end position="245"/>
    </location>
</feature>
<dbReference type="Pfam" id="PF13479">
    <property type="entry name" value="AAA_24"/>
    <property type="match status" value="1"/>
</dbReference>
<dbReference type="RefSeq" id="WP_031927619.1">
    <property type="nucleotide sequence ID" value="NZ_BAABSP010000004.1"/>
</dbReference>
<dbReference type="Proteomes" id="UP000255091">
    <property type="component" value="Unassembled WGS sequence"/>
</dbReference>
<feature type="compositionally biased region" description="Basic residues" evidence="8">
    <location>
        <begin position="598"/>
        <end position="608"/>
    </location>
</feature>
<dbReference type="GO" id="GO:0004386">
    <property type="term" value="F:helicase activity"/>
    <property type="evidence" value="ECO:0007669"/>
    <property type="project" value="UniProtKB-KW"/>
</dbReference>
<accession>A0A2S6D2Y7</accession>
<evidence type="ECO:0000256" key="1">
    <source>
        <dbReference type="ARBA" id="ARBA00022741"/>
    </source>
</evidence>
<evidence type="ECO:0000313" key="10">
    <source>
        <dbReference type="EMBL" id="PPJ71796.1"/>
    </source>
</evidence>
<proteinExistence type="predicted"/>
<dbReference type="AlphaFoldDB" id="A0A2S6D2Y7"/>
<dbReference type="InterPro" id="IPR038726">
    <property type="entry name" value="PDDEXK_AddAB-type"/>
</dbReference>
<keyword evidence="6" id="KW-0238">DNA-binding</keyword>
<dbReference type="GO" id="GO:0016787">
    <property type="term" value="F:hydrolase activity"/>
    <property type="evidence" value="ECO:0007669"/>
    <property type="project" value="UniProtKB-KW"/>
</dbReference>
<dbReference type="Gene3D" id="3.90.320.10">
    <property type="match status" value="1"/>
</dbReference>
<evidence type="ECO:0000313" key="12">
    <source>
        <dbReference type="Proteomes" id="UP000238775"/>
    </source>
</evidence>
<feature type="compositionally biased region" description="Basic residues" evidence="8">
    <location>
        <begin position="509"/>
        <end position="518"/>
    </location>
</feature>
<keyword evidence="7" id="KW-0234">DNA repair</keyword>
<dbReference type="GO" id="GO:0006281">
    <property type="term" value="P:DNA repair"/>
    <property type="evidence" value="ECO:0007669"/>
    <property type="project" value="UniProtKB-KW"/>
</dbReference>
<dbReference type="EMBL" id="PGWZ01000462">
    <property type="protein sequence ID" value="PPJ71796.1"/>
    <property type="molecule type" value="Genomic_DNA"/>
</dbReference>
<evidence type="ECO:0000256" key="6">
    <source>
        <dbReference type="ARBA" id="ARBA00023125"/>
    </source>
</evidence>
<evidence type="ECO:0000313" key="13">
    <source>
        <dbReference type="Proteomes" id="UP000255091"/>
    </source>
</evidence>
<dbReference type="EMBL" id="UHAP01000001">
    <property type="protein sequence ID" value="SUK44187.1"/>
    <property type="molecule type" value="Genomic_DNA"/>
</dbReference>
<evidence type="ECO:0000256" key="5">
    <source>
        <dbReference type="ARBA" id="ARBA00022840"/>
    </source>
</evidence>
<gene>
    <name evidence="10" type="ORF">CV021_12800</name>
    <name evidence="11" type="ORF">NCTC6133_01625</name>
</gene>
<sequence>MQFSYSRVDLFKRCPYHFKLRYIDKLTELPNYEANSPLIVGHALHTGIEKGKDAMLNEYFNAFPIVTDDVINEAIKLEHNLEKAETWLAKIDTNINFYNDYEFIHEFQINKPEFIGFVDLIVKRKATNDIAIIDFKYSNAVDKYKESPQLQIYKHYLEEEGYNIISMGYLFLPKSNIRQKKDESIIQFRNRLHQTMKKLKVTFIKIEPQEMDIIYFLNECREISNAIRNKTFDWLENPKDECFACNPRFAPEYLEQLRNEEGELIMTLPKNIRREKKIDERPDFWIYGDSYVGKSTFVDQFDDLLFLNTDGNTDNTTSPVVYIKDEVTKEGRITKRKFAWEQFLEIISELETDTESGFKAIAIDLFEDLREHCRIYVFDKNGWEHESDGGYGKGWAMVKTEFNNAIKRLKNLGYQIIYISKEVKSETTLKGGAIRTNFIPNIDDKTANFTTGTVDLTVRAFINGDGERLLQLSKQRNVFGGGRFNFLNDTCELNKNEFVQELVAAQKASHAKVTSKTKKQVEPISTEIIEEKPKTKRGRKKKESVEVEEAVEQVPPGEEETEEVIEEPKRKTRKRKSSTKEVVEEAKEENETEDEPKRTRRSRRKNAE</sequence>
<dbReference type="GO" id="GO:0005524">
    <property type="term" value="F:ATP binding"/>
    <property type="evidence" value="ECO:0007669"/>
    <property type="project" value="UniProtKB-KW"/>
</dbReference>
<keyword evidence="5" id="KW-0067">ATP-binding</keyword>
<evidence type="ECO:0000256" key="3">
    <source>
        <dbReference type="ARBA" id="ARBA00022801"/>
    </source>
</evidence>
<organism evidence="11 13">
    <name type="scientific">Staphylococcus aureus</name>
    <dbReference type="NCBI Taxonomy" id="1280"/>
    <lineage>
        <taxon>Bacteria</taxon>
        <taxon>Bacillati</taxon>
        <taxon>Bacillota</taxon>
        <taxon>Bacilli</taxon>
        <taxon>Bacillales</taxon>
        <taxon>Staphylococcaceae</taxon>
        <taxon>Staphylococcus</taxon>
    </lineage>
</organism>
<evidence type="ECO:0000256" key="7">
    <source>
        <dbReference type="ARBA" id="ARBA00023204"/>
    </source>
</evidence>